<dbReference type="Proteomes" id="UP000199306">
    <property type="component" value="Unassembled WGS sequence"/>
</dbReference>
<evidence type="ECO:0000259" key="1">
    <source>
        <dbReference type="Pfam" id="PF12680"/>
    </source>
</evidence>
<reference evidence="2 3" key="1">
    <citation type="submission" date="2016-10" db="EMBL/GenBank/DDBJ databases">
        <authorList>
            <person name="de Groot N.N."/>
        </authorList>
    </citation>
    <scope>NUCLEOTIDE SEQUENCE [LARGE SCALE GENOMIC DNA]</scope>
    <source>
        <strain evidence="3">E92,LMG 26720,CCM 7988</strain>
    </source>
</reference>
<gene>
    <name evidence="2" type="ORF">SAMN04515674_101319</name>
</gene>
<dbReference type="InterPro" id="IPR032710">
    <property type="entry name" value="NTF2-like_dom_sf"/>
</dbReference>
<dbReference type="OrthoDB" id="6692273at2"/>
<dbReference type="PANTHER" id="PTHR41252:SF1">
    <property type="entry name" value="BLR2505 PROTEIN"/>
    <property type="match status" value="1"/>
</dbReference>
<dbReference type="Gene3D" id="3.10.450.50">
    <property type="match status" value="1"/>
</dbReference>
<sequence length="137" mass="15614">MITNPNQDIIDRFFALYAERDFQGISEVMTEDVKWFFIGDHPLSGISTGIREVVGFFDKMGKIMSNSDIRSEKLVTGTNENYLVECQHIVTNRSDGNNLDYQVCVLWTFRNRKIAEGKHFFADSQAANSFFSAVANL</sequence>
<keyword evidence="3" id="KW-1185">Reference proteome</keyword>
<dbReference type="SUPFAM" id="SSF54427">
    <property type="entry name" value="NTF2-like"/>
    <property type="match status" value="1"/>
</dbReference>
<protein>
    <submittedName>
        <fullName evidence="2">SnoaL-like domain-containing protein</fullName>
    </submittedName>
</protein>
<dbReference type="Pfam" id="PF12680">
    <property type="entry name" value="SnoaL_2"/>
    <property type="match status" value="1"/>
</dbReference>
<dbReference type="PANTHER" id="PTHR41252">
    <property type="entry name" value="BLR2505 PROTEIN"/>
    <property type="match status" value="1"/>
</dbReference>
<proteinExistence type="predicted"/>
<evidence type="ECO:0000313" key="3">
    <source>
        <dbReference type="Proteomes" id="UP000199306"/>
    </source>
</evidence>
<dbReference type="RefSeq" id="WP_092011071.1">
    <property type="nucleotide sequence ID" value="NZ_FOXH01000001.1"/>
</dbReference>
<feature type="domain" description="SnoaL-like" evidence="1">
    <location>
        <begin position="11"/>
        <end position="116"/>
    </location>
</feature>
<accession>A0A1I5MJX5</accession>
<evidence type="ECO:0000313" key="2">
    <source>
        <dbReference type="EMBL" id="SFP09231.1"/>
    </source>
</evidence>
<dbReference type="EMBL" id="FOXH01000001">
    <property type="protein sequence ID" value="SFP09231.1"/>
    <property type="molecule type" value="Genomic_DNA"/>
</dbReference>
<dbReference type="AlphaFoldDB" id="A0A1I5MJX5"/>
<name>A0A1I5MJX5_9BACT</name>
<dbReference type="InterPro" id="IPR037401">
    <property type="entry name" value="SnoaL-like"/>
</dbReference>
<organism evidence="2 3">
    <name type="scientific">Pseudarcicella hirudinis</name>
    <dbReference type="NCBI Taxonomy" id="1079859"/>
    <lineage>
        <taxon>Bacteria</taxon>
        <taxon>Pseudomonadati</taxon>
        <taxon>Bacteroidota</taxon>
        <taxon>Cytophagia</taxon>
        <taxon>Cytophagales</taxon>
        <taxon>Flectobacillaceae</taxon>
        <taxon>Pseudarcicella</taxon>
    </lineage>
</organism>